<feature type="region of interest" description="Disordered" evidence="1">
    <location>
        <begin position="1"/>
        <end position="21"/>
    </location>
</feature>
<evidence type="ECO:0000256" key="1">
    <source>
        <dbReference type="SAM" id="MobiDB-lite"/>
    </source>
</evidence>
<feature type="compositionally biased region" description="Polar residues" evidence="1">
    <location>
        <begin position="1"/>
        <end position="11"/>
    </location>
</feature>
<protein>
    <submittedName>
        <fullName evidence="2">Uncharacterized protein</fullName>
    </submittedName>
</protein>
<feature type="compositionally biased region" description="Acidic residues" evidence="1">
    <location>
        <begin position="12"/>
        <end position="21"/>
    </location>
</feature>
<keyword evidence="4" id="KW-1185">Reference proteome</keyword>
<dbReference type="CTD" id="9808428"/>
<proteinExistence type="predicted"/>
<sequence>MGQCLCKSTSPPEEEMEEVELEEINEAPIPPPPRALPPKMVALIKSKAGTQPRQGFYEDVANSYIRIVMDLRKRALRLEVLLKDFEPHRSPADGNINVLPFRIGIQNLGSAYEDFLRVSSVKVDDYVQKRKDMASEGFKDWFIMKEVVDVMFREKCINLREMRRMVQVQKDHAEQLLQDVVDSKIPPRQERNKLVDNLSTQ</sequence>
<dbReference type="GeneID" id="9808428"/>
<dbReference type="Proteomes" id="UP000008281">
    <property type="component" value="Unassembled WGS sequence"/>
</dbReference>
<dbReference type="EMBL" id="DS268534">
    <property type="protein sequence ID" value="EFO87372.1"/>
    <property type="molecule type" value="Genomic_DNA"/>
</dbReference>
<name>E3N5U6_CAERE</name>
<dbReference type="HOGENOM" id="CLU_1612337_0_0_1"/>
<reference evidence="3 5" key="2">
    <citation type="submission" date="2019-12" db="EMBL/GenBank/DDBJ databases">
        <title>Chromosome-level assembly of the Caenorhabditis remanei genome.</title>
        <authorList>
            <person name="Teterina A.A."/>
            <person name="Willis J.H."/>
            <person name="Phillips P.C."/>
        </authorList>
    </citation>
    <scope>NUCLEOTIDE SEQUENCE [LARGE SCALE GENOMIC DNA]</scope>
    <source>
        <strain evidence="3 5">PX506</strain>
        <tissue evidence="3">Whole organism</tissue>
    </source>
</reference>
<dbReference type="RefSeq" id="XP_003096242.1">
    <property type="nucleotide sequence ID" value="XM_003096194.1"/>
</dbReference>
<dbReference type="KEGG" id="crq:GCK72_016331"/>
<gene>
    <name evidence="2" type="ORF">CRE_31419</name>
    <name evidence="3" type="ORF">GCK72_016331</name>
</gene>
<dbReference type="AlphaFoldDB" id="E3N5U6"/>
<evidence type="ECO:0000313" key="5">
    <source>
        <dbReference type="Proteomes" id="UP000483820"/>
    </source>
</evidence>
<evidence type="ECO:0000313" key="3">
    <source>
        <dbReference type="EMBL" id="KAF1759864.1"/>
    </source>
</evidence>
<dbReference type="Proteomes" id="UP000483820">
    <property type="component" value="Chromosome IV"/>
</dbReference>
<evidence type="ECO:0000313" key="2">
    <source>
        <dbReference type="EMBL" id="EFO87372.1"/>
    </source>
</evidence>
<dbReference type="FunCoup" id="E3N5U6">
    <property type="interactions" value="1080"/>
</dbReference>
<evidence type="ECO:0000313" key="4">
    <source>
        <dbReference type="Proteomes" id="UP000008281"/>
    </source>
</evidence>
<accession>E3N5U6</accession>
<dbReference type="EMBL" id="WUAV01000004">
    <property type="protein sequence ID" value="KAF1759864.1"/>
    <property type="molecule type" value="Genomic_DNA"/>
</dbReference>
<reference evidence="2" key="1">
    <citation type="submission" date="2007-07" db="EMBL/GenBank/DDBJ databases">
        <title>PCAP assembly of the Caenorhabditis remanei genome.</title>
        <authorList>
            <consortium name="The Caenorhabditis remanei Sequencing Consortium"/>
            <person name="Wilson R.K."/>
        </authorList>
    </citation>
    <scope>NUCLEOTIDE SEQUENCE [LARGE SCALE GENOMIC DNA]</scope>
    <source>
        <strain evidence="2">PB4641</strain>
    </source>
</reference>
<organism evidence="4">
    <name type="scientific">Caenorhabditis remanei</name>
    <name type="common">Caenorhabditis vulgaris</name>
    <dbReference type="NCBI Taxonomy" id="31234"/>
    <lineage>
        <taxon>Eukaryota</taxon>
        <taxon>Metazoa</taxon>
        <taxon>Ecdysozoa</taxon>
        <taxon>Nematoda</taxon>
        <taxon>Chromadorea</taxon>
        <taxon>Rhabditida</taxon>
        <taxon>Rhabditina</taxon>
        <taxon>Rhabditomorpha</taxon>
        <taxon>Rhabditoidea</taxon>
        <taxon>Rhabditidae</taxon>
        <taxon>Peloderinae</taxon>
        <taxon>Caenorhabditis</taxon>
    </lineage>
</organism>